<dbReference type="GO" id="GO:0004668">
    <property type="term" value="F:protein-arginine deiminase activity"/>
    <property type="evidence" value="ECO:0007669"/>
    <property type="project" value="InterPro"/>
</dbReference>
<dbReference type="Proteomes" id="UP000199626">
    <property type="component" value="Unassembled WGS sequence"/>
</dbReference>
<dbReference type="Pfam" id="PF04371">
    <property type="entry name" value="PAD_porph"/>
    <property type="match status" value="1"/>
</dbReference>
<organism evidence="2 3">
    <name type="scientific">Pseudidiomarina indica</name>
    <dbReference type="NCBI Taxonomy" id="1159017"/>
    <lineage>
        <taxon>Bacteria</taxon>
        <taxon>Pseudomonadati</taxon>
        <taxon>Pseudomonadota</taxon>
        <taxon>Gammaproteobacteria</taxon>
        <taxon>Alteromonadales</taxon>
        <taxon>Idiomarinaceae</taxon>
        <taxon>Pseudidiomarina</taxon>
    </lineage>
</organism>
<protein>
    <submittedName>
        <fullName evidence="2">Agmatine deiminase</fullName>
    </submittedName>
</protein>
<dbReference type="PANTHER" id="PTHR31377:SF0">
    <property type="entry name" value="AGMATINE DEIMINASE-RELATED"/>
    <property type="match status" value="1"/>
</dbReference>
<dbReference type="OrthoDB" id="9808013at2"/>
<dbReference type="STRING" id="1159017.SAMN02927930_00570"/>
<dbReference type="AlphaFoldDB" id="A0A1G6B0I5"/>
<dbReference type="GO" id="GO:0009446">
    <property type="term" value="P:putrescine biosynthetic process"/>
    <property type="evidence" value="ECO:0007669"/>
    <property type="project" value="InterPro"/>
</dbReference>
<evidence type="ECO:0000313" key="2">
    <source>
        <dbReference type="EMBL" id="SDB13989.1"/>
    </source>
</evidence>
<reference evidence="3" key="1">
    <citation type="submission" date="2016-10" db="EMBL/GenBank/DDBJ databases">
        <authorList>
            <person name="Varghese N."/>
            <person name="Submissions S."/>
        </authorList>
    </citation>
    <scope>NUCLEOTIDE SEQUENCE [LARGE SCALE GENOMIC DNA]</scope>
    <source>
        <strain evidence="3">CGMCC 1.10824</strain>
    </source>
</reference>
<proteinExistence type="predicted"/>
<name>A0A1G6B0I5_9GAMM</name>
<dbReference type="InterPro" id="IPR007466">
    <property type="entry name" value="Peptidyl-Arg-deiminase_porph"/>
</dbReference>
<dbReference type="SUPFAM" id="SSF55909">
    <property type="entry name" value="Pentein"/>
    <property type="match status" value="1"/>
</dbReference>
<gene>
    <name evidence="2" type="ORF">SAMN02927930_00570</name>
</gene>
<dbReference type="PANTHER" id="PTHR31377">
    <property type="entry name" value="AGMATINE DEIMINASE-RELATED"/>
    <property type="match status" value="1"/>
</dbReference>
<evidence type="ECO:0000256" key="1">
    <source>
        <dbReference type="ARBA" id="ARBA00022801"/>
    </source>
</evidence>
<evidence type="ECO:0000313" key="3">
    <source>
        <dbReference type="Proteomes" id="UP000199626"/>
    </source>
</evidence>
<dbReference type="Gene3D" id="3.75.10.10">
    <property type="entry name" value="L-arginine/glycine Amidinotransferase, Chain A"/>
    <property type="match status" value="1"/>
</dbReference>
<accession>A0A1G6B0I5</accession>
<sequence length="348" mass="39213">MMLLADWQLTGPLLTLWPFRDDVWREHGQPAQQQLIALAEQLQGIHPFYIGVHPSELARAQRILPHSFHHFTVAYNDAWARDIGPLWTQLPGSQQVHAQGFQFSAWHGLYPDFHDDQQFAQRLAQRLRLPFQQHPLILEGGALTTDGAGTIVVHAASVLRNNPHWARAAVEQLFHEELGVQQVYWLEFAHPDDETGGHVDNQVQFLSADTLVVAMPQPQGRYWESYHAQLQQIQRWRNTAGQAYRIVQVPQPEPLAPIAADYVTVRQQAQVYPRGVHPLLASYVNFIRVAEVLIVPQFDLATDAEALALLRQAAPELTVLGVAADEFIKAGGALHCMTLHTPATAVWR</sequence>
<dbReference type="RefSeq" id="WP_092591541.1">
    <property type="nucleotide sequence ID" value="NZ_FMXN01000002.1"/>
</dbReference>
<dbReference type="EMBL" id="FMXN01000002">
    <property type="protein sequence ID" value="SDB13989.1"/>
    <property type="molecule type" value="Genomic_DNA"/>
</dbReference>
<keyword evidence="3" id="KW-1185">Reference proteome</keyword>
<dbReference type="GO" id="GO:0047632">
    <property type="term" value="F:agmatine deiminase activity"/>
    <property type="evidence" value="ECO:0007669"/>
    <property type="project" value="TreeGrafter"/>
</dbReference>
<keyword evidence="1" id="KW-0378">Hydrolase</keyword>